<dbReference type="InterPro" id="IPR029063">
    <property type="entry name" value="SAM-dependent_MTases_sf"/>
</dbReference>
<protein>
    <submittedName>
        <fullName evidence="2">Class I SAM-dependent methyltransferase</fullName>
    </submittedName>
</protein>
<sequence length="429" mass="48518">MDRAHQINATKRYTEDDLDLLGRTFEETDLRAGTAWDMLKHSSMELPDWFKTNLDPFSDEYEAQQLRMWQAISGRGRNYDPEVDELEVIGPGVDAVRFPAFYVARHPGAVQNAGNHLIAMGSILQHSGLKAGDWALEYGAGFGQTALALSRLGVNVDTVDISKNFCGYVKENAEFFGTSLTPHVGTFADLPRGRDHFYDLIYFYKAFHHCLNFRHLIKTIKSVLRPKTGRIILCAEPIFADPTPAVPYPWGFRLDSETTSVTRSRGWLELGFDQKFIVNLFQSNGFKVRHIPCPQTMYGEIYVIEHRDDVVSLGNYWLAKKDAEGWYPPESEGRWTKQNATIPVDASRNFSALTVSLINHLPVQKVVSLRCGDETRSVTLQPSQIADVRFRNNGSRSVDVSVECHRPTEISSSPDTRPLGIFVSHIRYL</sequence>
<evidence type="ECO:0000313" key="3">
    <source>
        <dbReference type="Proteomes" id="UP001151309"/>
    </source>
</evidence>
<keyword evidence="3" id="KW-1185">Reference proteome</keyword>
<dbReference type="GO" id="GO:0032259">
    <property type="term" value="P:methylation"/>
    <property type="evidence" value="ECO:0007669"/>
    <property type="project" value="UniProtKB-KW"/>
</dbReference>
<reference evidence="2" key="1">
    <citation type="submission" date="2022-12" db="EMBL/GenBank/DDBJ databases">
        <title>Draft genome sequences of 22 rhizogenic Agrobacterium biovar 1 strains, the causative agent of hairy root disease.</title>
        <authorList>
            <person name="Kim N."/>
            <person name="Vargas P."/>
            <person name="Rediers H."/>
        </authorList>
    </citation>
    <scope>NUCLEOTIDE SEQUENCE</scope>
    <source>
        <strain evidence="2">ST07.17.026</strain>
    </source>
</reference>
<dbReference type="Pfam" id="PF08241">
    <property type="entry name" value="Methyltransf_11"/>
    <property type="match status" value="1"/>
</dbReference>
<keyword evidence="2" id="KW-0808">Transferase</keyword>
<evidence type="ECO:0000259" key="1">
    <source>
        <dbReference type="Pfam" id="PF08241"/>
    </source>
</evidence>
<dbReference type="EMBL" id="JAPZLT010000003">
    <property type="protein sequence ID" value="MCZ7909402.1"/>
    <property type="molecule type" value="Genomic_DNA"/>
</dbReference>
<dbReference type="Gene3D" id="3.40.50.150">
    <property type="entry name" value="Vaccinia Virus protein VP39"/>
    <property type="match status" value="1"/>
</dbReference>
<dbReference type="InterPro" id="IPR013216">
    <property type="entry name" value="Methyltransf_11"/>
</dbReference>
<keyword evidence="2" id="KW-0489">Methyltransferase</keyword>
<evidence type="ECO:0000313" key="2">
    <source>
        <dbReference type="EMBL" id="MCZ7909402.1"/>
    </source>
</evidence>
<dbReference type="RefSeq" id="WP_162936073.1">
    <property type="nucleotide sequence ID" value="NZ_CP120212.1"/>
</dbReference>
<dbReference type="AlphaFoldDB" id="A0A9X3KE65"/>
<organism evidence="2 3">
    <name type="scientific">Agrobacterium leguminum</name>
    <dbReference type="NCBI Taxonomy" id="2792015"/>
    <lineage>
        <taxon>Bacteria</taxon>
        <taxon>Pseudomonadati</taxon>
        <taxon>Pseudomonadota</taxon>
        <taxon>Alphaproteobacteria</taxon>
        <taxon>Hyphomicrobiales</taxon>
        <taxon>Rhizobiaceae</taxon>
        <taxon>Rhizobium/Agrobacterium group</taxon>
        <taxon>Agrobacterium</taxon>
    </lineage>
</organism>
<dbReference type="Proteomes" id="UP001151309">
    <property type="component" value="Unassembled WGS sequence"/>
</dbReference>
<dbReference type="GO" id="GO:0008757">
    <property type="term" value="F:S-adenosylmethionine-dependent methyltransferase activity"/>
    <property type="evidence" value="ECO:0007669"/>
    <property type="project" value="InterPro"/>
</dbReference>
<gene>
    <name evidence="2" type="ORF">O9X94_08795</name>
</gene>
<proteinExistence type="predicted"/>
<feature type="domain" description="Methyltransferase type 11" evidence="1">
    <location>
        <begin position="136"/>
        <end position="227"/>
    </location>
</feature>
<dbReference type="SUPFAM" id="SSF53335">
    <property type="entry name" value="S-adenosyl-L-methionine-dependent methyltransferases"/>
    <property type="match status" value="1"/>
</dbReference>
<accession>A0A9X3KE65</accession>
<name>A0A9X3KE65_9HYPH</name>
<comment type="caution">
    <text evidence="2">The sequence shown here is derived from an EMBL/GenBank/DDBJ whole genome shotgun (WGS) entry which is preliminary data.</text>
</comment>